<reference evidence="3 6" key="1">
    <citation type="submission" date="2017-12" db="EMBL/GenBank/DDBJ databases">
        <title>Sequencing the genomes of 1000 Actinobacteria strains.</title>
        <authorList>
            <person name="Klenk H.-P."/>
        </authorList>
    </citation>
    <scope>NUCLEOTIDE SEQUENCE [LARGE SCALE GENOMIC DNA]</scope>
    <source>
        <strain evidence="6">ATCC 49460 / DSM 44228 / JCM 9375 / NBRC 15153 / NRRL 18395 / A83543.1</strain>
        <strain evidence="3">DSM 44228</strain>
    </source>
</reference>
<dbReference type="EMBL" id="PJNB01000001">
    <property type="protein sequence ID" value="PKW17101.1"/>
    <property type="molecule type" value="Genomic_DNA"/>
</dbReference>
<evidence type="ECO:0000313" key="6">
    <source>
        <dbReference type="Proteomes" id="UP000233786"/>
    </source>
</evidence>
<dbReference type="RefSeq" id="WP_237710494.1">
    <property type="nucleotide sequence ID" value="NZ_CP061007.1"/>
</dbReference>
<evidence type="ECO:0000313" key="3">
    <source>
        <dbReference type="EMBL" id="PKW17101.1"/>
    </source>
</evidence>
<organism evidence="3 6">
    <name type="scientific">Saccharopolyspora spinosa</name>
    <dbReference type="NCBI Taxonomy" id="60894"/>
    <lineage>
        <taxon>Bacteria</taxon>
        <taxon>Bacillati</taxon>
        <taxon>Actinomycetota</taxon>
        <taxon>Actinomycetes</taxon>
        <taxon>Pseudonocardiales</taxon>
        <taxon>Pseudonocardiaceae</taxon>
        <taxon>Saccharopolyspora</taxon>
    </lineage>
</organism>
<comment type="caution">
    <text evidence="3">The sequence shown here is derived from an EMBL/GenBank/DDBJ whole genome shotgun (WGS) entry which is preliminary data.</text>
</comment>
<dbReference type="SUPFAM" id="SSF56349">
    <property type="entry name" value="DNA breaking-rejoining enzymes"/>
    <property type="match status" value="1"/>
</dbReference>
<accession>A0A2N3Y2N1</accession>
<evidence type="ECO:0000256" key="1">
    <source>
        <dbReference type="ARBA" id="ARBA00023172"/>
    </source>
</evidence>
<evidence type="ECO:0008006" key="7">
    <source>
        <dbReference type="Google" id="ProtNLM"/>
    </source>
</evidence>
<protein>
    <recommendedName>
        <fullName evidence="7">Site-specific recombinase XerD</fullName>
    </recommendedName>
</protein>
<keyword evidence="1" id="KW-0233">DNA recombination</keyword>
<dbReference type="InterPro" id="IPR013762">
    <property type="entry name" value="Integrase-like_cat_sf"/>
</dbReference>
<dbReference type="InterPro" id="IPR011010">
    <property type="entry name" value="DNA_brk_join_enz"/>
</dbReference>
<evidence type="ECO:0000313" key="5">
    <source>
        <dbReference type="EMBL" id="PKW17753.1"/>
    </source>
</evidence>
<proteinExistence type="predicted"/>
<dbReference type="GO" id="GO:0006310">
    <property type="term" value="P:DNA recombination"/>
    <property type="evidence" value="ECO:0007669"/>
    <property type="project" value="UniProtKB-KW"/>
</dbReference>
<sequence>MSAAPLVCSGCGTQGPRYRRGLCGPCALAEDLHAVLDDGQGGIRPELRPFFDGVRRMRNPRAGVNWISRPHVHAMLRALADPSVPVTHETLDSMTPWRSVAYLRDLLMLHGVLPHADRHLMLFQRWLRDTLNGIGEREPRQLVERFATWHVLHRLRRFADRGPVTEKQTQQARDEIRQAIAFLVWLRERGLLLAACRQAEVDAWYAGAYTARRLTHAFLRWAMRNKLLARVTLPHKDTRNPAPLSQHDRIALIRRLLTDEDIPLLTRVAAILMLLYAQPLTRVLRLTVDDVLHENGEVSIRLGEPPTPVPEPFAGLLQQHIQQRLNLTTATNPEARWLFPGRRGGQPMTTDTVEGRLRRHGIRTLTGRTAALRQLVLQAPAPVVARMLGYTLDHAARLATEAGGAWARYAPMTTPGDTRRRTRDS</sequence>
<dbReference type="GO" id="GO:0015074">
    <property type="term" value="P:DNA integration"/>
    <property type="evidence" value="ECO:0007669"/>
    <property type="project" value="InterPro"/>
</dbReference>
<name>A0A2N3Y2N1_SACSN</name>
<evidence type="ECO:0000313" key="4">
    <source>
        <dbReference type="EMBL" id="PKW17247.1"/>
    </source>
</evidence>
<dbReference type="EMBL" id="PJNB01000001">
    <property type="protein sequence ID" value="PKW13637.1"/>
    <property type="molecule type" value="Genomic_DNA"/>
</dbReference>
<dbReference type="AlphaFoldDB" id="A0A2N3Y2N1"/>
<dbReference type="STRING" id="994479.GCA_000194155_01717"/>
<dbReference type="Proteomes" id="UP000233786">
    <property type="component" value="Unassembled WGS sequence"/>
</dbReference>
<evidence type="ECO:0000313" key="2">
    <source>
        <dbReference type="EMBL" id="PKW13637.1"/>
    </source>
</evidence>
<dbReference type="GO" id="GO:0003677">
    <property type="term" value="F:DNA binding"/>
    <property type="evidence" value="ECO:0007669"/>
    <property type="project" value="InterPro"/>
</dbReference>
<keyword evidence="6" id="KW-1185">Reference proteome</keyword>
<dbReference type="Gene3D" id="1.10.443.10">
    <property type="entry name" value="Intergrase catalytic core"/>
    <property type="match status" value="1"/>
</dbReference>
<dbReference type="EMBL" id="PJNB01000001">
    <property type="protein sequence ID" value="PKW17247.1"/>
    <property type="molecule type" value="Genomic_DNA"/>
</dbReference>
<dbReference type="EMBL" id="PJNB01000001">
    <property type="protein sequence ID" value="PKW17753.1"/>
    <property type="molecule type" value="Genomic_DNA"/>
</dbReference>
<gene>
    <name evidence="2" type="ORF">A8926_1179</name>
    <name evidence="3" type="ORF">A8926_5031</name>
    <name evidence="4" type="ORF">A8926_5185</name>
    <name evidence="5" type="ORF">A8926_5765</name>
</gene>